<dbReference type="Gene3D" id="2.10.260.10">
    <property type="match status" value="1"/>
</dbReference>
<reference evidence="2" key="1">
    <citation type="journal article" date="2013" name="Environ. Microbiol.">
        <title>Microbiota from the distal guts of lean and obese adolescents exhibit partial functional redundancy besides clear differences in community structure.</title>
        <authorList>
            <person name="Ferrer M."/>
            <person name="Ruiz A."/>
            <person name="Lanza F."/>
            <person name="Haange S.B."/>
            <person name="Oberbach A."/>
            <person name="Till H."/>
            <person name="Bargiela R."/>
            <person name="Campoy C."/>
            <person name="Segura M.T."/>
            <person name="Richter M."/>
            <person name="von Bergen M."/>
            <person name="Seifert J."/>
            <person name="Suarez A."/>
        </authorList>
    </citation>
    <scope>NUCLEOTIDE SEQUENCE</scope>
</reference>
<name>K1THS1_9ZZZZ</name>
<dbReference type="InterPro" id="IPR007159">
    <property type="entry name" value="SpoVT-AbrB_dom"/>
</dbReference>
<feature type="domain" description="SpoVT-AbrB" evidence="1">
    <location>
        <begin position="5"/>
        <end position="32"/>
    </location>
</feature>
<dbReference type="EMBL" id="AJWY01009285">
    <property type="protein sequence ID" value="EKC58826.1"/>
    <property type="molecule type" value="Genomic_DNA"/>
</dbReference>
<sequence>MKSTGIVRSVDSLGRFVLPKELRDSFGITTDT</sequence>
<evidence type="ECO:0000313" key="2">
    <source>
        <dbReference type="EMBL" id="EKC58826.1"/>
    </source>
</evidence>
<dbReference type="GO" id="GO:0003677">
    <property type="term" value="F:DNA binding"/>
    <property type="evidence" value="ECO:0007669"/>
    <property type="project" value="InterPro"/>
</dbReference>
<gene>
    <name evidence="2" type="ORF">LEA_13679</name>
</gene>
<evidence type="ECO:0000259" key="1">
    <source>
        <dbReference type="PROSITE" id="PS51740"/>
    </source>
</evidence>
<proteinExistence type="predicted"/>
<organism evidence="2">
    <name type="scientific">human gut metagenome</name>
    <dbReference type="NCBI Taxonomy" id="408170"/>
    <lineage>
        <taxon>unclassified sequences</taxon>
        <taxon>metagenomes</taxon>
        <taxon>organismal metagenomes</taxon>
    </lineage>
</organism>
<feature type="non-terminal residue" evidence="2">
    <location>
        <position position="32"/>
    </location>
</feature>
<dbReference type="PROSITE" id="PS51740">
    <property type="entry name" value="SPOVT_ABRB"/>
    <property type="match status" value="1"/>
</dbReference>
<accession>K1THS1</accession>
<dbReference type="AlphaFoldDB" id="K1THS1"/>
<comment type="caution">
    <text evidence="2">The sequence shown here is derived from an EMBL/GenBank/DDBJ whole genome shotgun (WGS) entry which is preliminary data.</text>
</comment>
<dbReference type="SUPFAM" id="SSF89447">
    <property type="entry name" value="AbrB/MazE/MraZ-like"/>
    <property type="match status" value="1"/>
</dbReference>
<dbReference type="InterPro" id="IPR037914">
    <property type="entry name" value="SpoVT-AbrB_sf"/>
</dbReference>
<protein>
    <submittedName>
        <fullName evidence="2">Transition state transcriptional regulatory protein AbrB</fullName>
    </submittedName>
</protein>